<accession>B8GL56</accession>
<dbReference type="RefSeq" id="WP_012637062.1">
    <property type="nucleotide sequence ID" value="NC_011901.1"/>
</dbReference>
<dbReference type="InterPro" id="IPR029044">
    <property type="entry name" value="Nucleotide-diphossugar_trans"/>
</dbReference>
<protein>
    <recommendedName>
        <fullName evidence="3">Glycosyltransferase</fullName>
    </recommendedName>
</protein>
<dbReference type="EMBL" id="CP001339">
    <property type="protein sequence ID" value="ACL71574.1"/>
    <property type="molecule type" value="Genomic_DNA"/>
</dbReference>
<dbReference type="eggNOG" id="ENOG502Z7IB">
    <property type="taxonomic scope" value="Bacteria"/>
</dbReference>
<reference evidence="1 2" key="1">
    <citation type="journal article" date="2011" name="Stand. Genomic Sci.">
        <title>Complete genome sequence of 'Thioalkalivibrio sulfidophilus' HL-EbGr7.</title>
        <authorList>
            <person name="Muyzer G."/>
            <person name="Sorokin D.Y."/>
            <person name="Mavromatis K."/>
            <person name="Lapidus A."/>
            <person name="Clum A."/>
            <person name="Ivanova N."/>
            <person name="Pati A."/>
            <person name="d'Haeseleer P."/>
            <person name="Woyke T."/>
            <person name="Kyrpides N.C."/>
        </authorList>
    </citation>
    <scope>NUCLEOTIDE SEQUENCE [LARGE SCALE GENOMIC DNA]</scope>
    <source>
        <strain evidence="1 2">HL-EbGR7</strain>
    </source>
</reference>
<dbReference type="AlphaFoldDB" id="B8GL56"/>
<proteinExistence type="predicted"/>
<keyword evidence="2" id="KW-1185">Reference proteome</keyword>
<name>B8GL56_THISH</name>
<dbReference type="KEGG" id="tgr:Tgr7_0477"/>
<evidence type="ECO:0008006" key="3">
    <source>
        <dbReference type="Google" id="ProtNLM"/>
    </source>
</evidence>
<gene>
    <name evidence="1" type="ordered locus">Tgr7_0477</name>
</gene>
<evidence type="ECO:0000313" key="2">
    <source>
        <dbReference type="Proteomes" id="UP000002383"/>
    </source>
</evidence>
<evidence type="ECO:0000313" key="1">
    <source>
        <dbReference type="EMBL" id="ACL71574.1"/>
    </source>
</evidence>
<dbReference type="SUPFAM" id="SSF53448">
    <property type="entry name" value="Nucleotide-diphospho-sugar transferases"/>
    <property type="match status" value="1"/>
</dbReference>
<dbReference type="STRING" id="396588.Tgr7_0477"/>
<organism evidence="1 2">
    <name type="scientific">Thioalkalivibrio sulfidiphilus (strain HL-EbGR7)</name>
    <dbReference type="NCBI Taxonomy" id="396588"/>
    <lineage>
        <taxon>Bacteria</taxon>
        <taxon>Pseudomonadati</taxon>
        <taxon>Pseudomonadota</taxon>
        <taxon>Gammaproteobacteria</taxon>
        <taxon>Chromatiales</taxon>
        <taxon>Ectothiorhodospiraceae</taxon>
        <taxon>Thioalkalivibrio</taxon>
    </lineage>
</organism>
<sequence>MKQIVCMKWGSLYGADYANKLYGMVRRNLSGDFRFVCLTDDPTGLRQEIETRPCPEIPIPAPYNNRGWRKLTLWKSTIFDLPGDWLYLDLDVVVTDSLEPFFEYDKDASFIVMQNWTQPGQGIGNTSVYRFRVGAHDYLYDELVGNTEGVLSSYRNSQTYISRTAKSIGFWPDPWCTLFKVQCVPGFPARWWKTPVVPPGCRVIAFPGVPNPHEALAGHWPAKWYKRIYKHIRPATWIRDYWRE</sequence>
<dbReference type="Proteomes" id="UP000002383">
    <property type="component" value="Chromosome"/>
</dbReference>
<dbReference type="HOGENOM" id="CLU_076581_0_0_6"/>